<dbReference type="PANTHER" id="PTHR33209">
    <property type="entry name" value="PROTEASE 4"/>
    <property type="match status" value="1"/>
</dbReference>
<dbReference type="AlphaFoldDB" id="A0A538SCX4"/>
<comment type="caution">
    <text evidence="3">The sequence shown here is derived from an EMBL/GenBank/DDBJ whole genome shotgun (WGS) entry which is preliminary data.</text>
</comment>
<feature type="domain" description="Peptidase S49" evidence="2">
    <location>
        <begin position="598"/>
        <end position="748"/>
    </location>
</feature>
<dbReference type="InterPro" id="IPR047272">
    <property type="entry name" value="S49_SppA_C"/>
</dbReference>
<sequence>MKRLVASALLALPLGLFPTASSGQTQVLPHDSESAAFPDGPASLLFNPAAAGVRYPSELALTTLVPREGAELYRAACTSGGFSFSATGAERRRTAFELGLAGGAEAMRIGFATSWLPERDGHSADHRAGILSRPAPWISIGAVADHLGAPRIGGMRLERAYTLGIGLRPLAVSPTGAHGWGTRWTLTGDAELGERERADQAHFTVGTELEIVPGLELRGLYLERDHGFQLGISLHGVRAGLQSRSGYDEEGRPRYAAHTLSFHRAEDATVFAGPAERRVALVRVAGDLGDDALSGFSLLGPVGTTPVGPIRRQLERALEDPLTRGVLIDLGQVSSMAQIEELRPRIARLRAAGKPVVAYLESGAGRPGLYLAAACDRIVTTPEAMFAALGLRAERRYYRRLLHDWGVRLDRSSYGKYKSAYRNYSVDSTSAADREDIDHQLDVSQDLFVSAVSADRHIDRERLLTVLDGRSWRPVDLQHFGVIDSIGYKEDALRILGKLAGLGAKPRARRLSDEDVAPREWTVPSPVAVIYASGAIESGKSGNDLLDGPYMGSETVARQIESAFRNRAVKAVVLRVESPGGTSLGSDLIHHAAERMKRETKKPLIISMGRLAASGGYHISVPGDRIYCDRFTRTGSIGVLFVRPSFERWYAEHHVRQDVFERGPSMRGWSQGRDWDAEMQASADSSVYQDYREFVSTVAEGRHLSWEAVDRVAQGRVWMGDDAVERKLVDQIGGLDEAIAEARRRAGVPAGERIRLVEYRRPRPGLFQRLAGSAVSATLERNLHLPDETETLLRIDDEAAP</sequence>
<dbReference type="InterPro" id="IPR002142">
    <property type="entry name" value="Peptidase_S49"/>
</dbReference>
<dbReference type="GO" id="GO:0006508">
    <property type="term" value="P:proteolysis"/>
    <property type="evidence" value="ECO:0007669"/>
    <property type="project" value="InterPro"/>
</dbReference>
<feature type="domain" description="Peptidase S49" evidence="2">
    <location>
        <begin position="349"/>
        <end position="502"/>
    </location>
</feature>
<accession>A0A538SCX4</accession>
<keyword evidence="1" id="KW-0732">Signal</keyword>
<organism evidence="3 4">
    <name type="scientific">Eiseniibacteriota bacterium</name>
    <dbReference type="NCBI Taxonomy" id="2212470"/>
    <lineage>
        <taxon>Bacteria</taxon>
        <taxon>Candidatus Eiseniibacteriota</taxon>
    </lineage>
</organism>
<dbReference type="Gene3D" id="3.90.226.10">
    <property type="entry name" value="2-enoyl-CoA Hydratase, Chain A, domain 1"/>
    <property type="match status" value="2"/>
</dbReference>
<dbReference type="Proteomes" id="UP000320184">
    <property type="component" value="Unassembled WGS sequence"/>
</dbReference>
<dbReference type="EMBL" id="VBOT01000126">
    <property type="protein sequence ID" value="TMQ49206.1"/>
    <property type="molecule type" value="Genomic_DNA"/>
</dbReference>
<evidence type="ECO:0000313" key="4">
    <source>
        <dbReference type="Proteomes" id="UP000320184"/>
    </source>
</evidence>
<protein>
    <recommendedName>
        <fullName evidence="2">Peptidase S49 domain-containing protein</fullName>
    </recommendedName>
</protein>
<gene>
    <name evidence="3" type="ORF">E6K73_10440</name>
</gene>
<proteinExistence type="predicted"/>
<evidence type="ECO:0000259" key="2">
    <source>
        <dbReference type="Pfam" id="PF01343"/>
    </source>
</evidence>
<feature type="chain" id="PRO_5021922889" description="Peptidase S49 domain-containing protein" evidence="1">
    <location>
        <begin position="23"/>
        <end position="801"/>
    </location>
</feature>
<dbReference type="SUPFAM" id="SSF52096">
    <property type="entry name" value="ClpP/crotonase"/>
    <property type="match status" value="2"/>
</dbReference>
<evidence type="ECO:0000313" key="3">
    <source>
        <dbReference type="EMBL" id="TMQ49206.1"/>
    </source>
</evidence>
<dbReference type="InterPro" id="IPR029045">
    <property type="entry name" value="ClpP/crotonase-like_dom_sf"/>
</dbReference>
<name>A0A538SCX4_UNCEI</name>
<dbReference type="Pfam" id="PF01343">
    <property type="entry name" value="Peptidase_S49"/>
    <property type="match status" value="2"/>
</dbReference>
<dbReference type="PANTHER" id="PTHR33209:SF2">
    <property type="entry name" value="CHROMOSOME UNDETERMINED SCAFFOLD_55, WHOLE GENOME SHOTGUN SEQUENCE"/>
    <property type="match status" value="1"/>
</dbReference>
<dbReference type="Gene3D" id="6.20.330.10">
    <property type="match status" value="2"/>
</dbReference>
<dbReference type="CDD" id="cd07023">
    <property type="entry name" value="S49_Sppa_N_C"/>
    <property type="match status" value="1"/>
</dbReference>
<reference evidence="3 4" key="1">
    <citation type="journal article" date="2019" name="Nat. Microbiol.">
        <title>Mediterranean grassland soil C-N compound turnover is dependent on rainfall and depth, and is mediated by genomically divergent microorganisms.</title>
        <authorList>
            <person name="Diamond S."/>
            <person name="Andeer P.F."/>
            <person name="Li Z."/>
            <person name="Crits-Christoph A."/>
            <person name="Burstein D."/>
            <person name="Anantharaman K."/>
            <person name="Lane K.R."/>
            <person name="Thomas B.C."/>
            <person name="Pan C."/>
            <person name="Northen T.R."/>
            <person name="Banfield J.F."/>
        </authorList>
    </citation>
    <scope>NUCLEOTIDE SEQUENCE [LARGE SCALE GENOMIC DNA]</scope>
    <source>
        <strain evidence="3">WS_3</strain>
    </source>
</reference>
<evidence type="ECO:0000256" key="1">
    <source>
        <dbReference type="SAM" id="SignalP"/>
    </source>
</evidence>
<feature type="signal peptide" evidence="1">
    <location>
        <begin position="1"/>
        <end position="22"/>
    </location>
</feature>
<dbReference type="GO" id="GO:0008233">
    <property type="term" value="F:peptidase activity"/>
    <property type="evidence" value="ECO:0007669"/>
    <property type="project" value="InterPro"/>
</dbReference>